<sequence length="124" mass="13721">MFIVATLAATVRLKPGIDISHIFYDQTISCAGLFHFRVKLVLWTCGLSSYANHHHTSGPAHYMEDLSPAGRTLLCHGCAQIEKHSTKQILQLTLPYKHRKQIISISGTLEKLRPDEIPATGGEA</sequence>
<protein>
    <submittedName>
        <fullName evidence="1">Uncharacterized protein</fullName>
    </submittedName>
</protein>
<comment type="caution">
    <text evidence="1">The sequence shown here is derived from an EMBL/GenBank/DDBJ whole genome shotgun (WGS) entry which is preliminary data.</text>
</comment>
<accession>A0A835LKB2</accession>
<dbReference type="AlphaFoldDB" id="A0A835LKB2"/>
<proteinExistence type="predicted"/>
<dbReference type="EMBL" id="JADFTS010000007">
    <property type="protein sequence ID" value="KAF9598030.1"/>
    <property type="molecule type" value="Genomic_DNA"/>
</dbReference>
<reference evidence="1 2" key="1">
    <citation type="submission" date="2020-10" db="EMBL/GenBank/DDBJ databases">
        <title>The Coptis chinensis genome and diversification of protoberbering-type alkaloids.</title>
        <authorList>
            <person name="Wang B."/>
            <person name="Shu S."/>
            <person name="Song C."/>
            <person name="Liu Y."/>
        </authorList>
    </citation>
    <scope>NUCLEOTIDE SEQUENCE [LARGE SCALE GENOMIC DNA]</scope>
    <source>
        <strain evidence="1">HL-2020</strain>
        <tissue evidence="1">Leaf</tissue>
    </source>
</reference>
<organism evidence="1 2">
    <name type="scientific">Coptis chinensis</name>
    <dbReference type="NCBI Taxonomy" id="261450"/>
    <lineage>
        <taxon>Eukaryota</taxon>
        <taxon>Viridiplantae</taxon>
        <taxon>Streptophyta</taxon>
        <taxon>Embryophyta</taxon>
        <taxon>Tracheophyta</taxon>
        <taxon>Spermatophyta</taxon>
        <taxon>Magnoliopsida</taxon>
        <taxon>Ranunculales</taxon>
        <taxon>Ranunculaceae</taxon>
        <taxon>Coptidoideae</taxon>
        <taxon>Coptis</taxon>
    </lineage>
</organism>
<gene>
    <name evidence="1" type="ORF">IFM89_023716</name>
</gene>
<dbReference type="Proteomes" id="UP000631114">
    <property type="component" value="Unassembled WGS sequence"/>
</dbReference>
<evidence type="ECO:0000313" key="1">
    <source>
        <dbReference type="EMBL" id="KAF9598030.1"/>
    </source>
</evidence>
<evidence type="ECO:0000313" key="2">
    <source>
        <dbReference type="Proteomes" id="UP000631114"/>
    </source>
</evidence>
<name>A0A835LKB2_9MAGN</name>
<keyword evidence="2" id="KW-1185">Reference proteome</keyword>